<reference evidence="16" key="1">
    <citation type="journal article" date="2006" name="Science">
        <title>Ancient noncoding elements conserved in the human genome.</title>
        <authorList>
            <person name="Venkatesh B."/>
            <person name="Kirkness E.F."/>
            <person name="Loh Y.H."/>
            <person name="Halpern A.L."/>
            <person name="Lee A.P."/>
            <person name="Johnson J."/>
            <person name="Dandona N."/>
            <person name="Viswanathan L.D."/>
            <person name="Tay A."/>
            <person name="Venter J.C."/>
            <person name="Strausberg R.L."/>
            <person name="Brenner S."/>
        </authorList>
    </citation>
    <scope>NUCLEOTIDE SEQUENCE [LARGE SCALE GENOMIC DNA]</scope>
</reference>
<keyword evidence="5" id="KW-0677">Repeat</keyword>
<dbReference type="Pfam" id="PF00400">
    <property type="entry name" value="WD40"/>
    <property type="match status" value="5"/>
</dbReference>
<dbReference type="Ensembl" id="ENSCMIT00000043716.1">
    <property type="protein sequence ID" value="ENSCMIP00000043094.1"/>
    <property type="gene ID" value="ENSCMIG00000017887.1"/>
</dbReference>
<evidence type="ECO:0000256" key="2">
    <source>
        <dbReference type="ARBA" id="ARBA00004496"/>
    </source>
</evidence>
<dbReference type="InterPro" id="IPR015943">
    <property type="entry name" value="WD40/YVTN_repeat-like_dom_sf"/>
</dbReference>
<dbReference type="PROSITE" id="PS50082">
    <property type="entry name" value="WD_REPEATS_2"/>
    <property type="match status" value="4"/>
</dbReference>
<dbReference type="AlphaFoldDB" id="V9KQM2"/>
<dbReference type="GO" id="GO:0005930">
    <property type="term" value="C:axoneme"/>
    <property type="evidence" value="ECO:0007669"/>
    <property type="project" value="UniProtKB-ARBA"/>
</dbReference>
<accession>V9KQM2</accession>
<dbReference type="InterPro" id="IPR001680">
    <property type="entry name" value="WD40_rpt"/>
</dbReference>
<evidence type="ECO:0000256" key="1">
    <source>
        <dbReference type="ARBA" id="ARBA00004230"/>
    </source>
</evidence>
<dbReference type="PROSITE" id="PS00678">
    <property type="entry name" value="WD_REPEATS_1"/>
    <property type="match status" value="2"/>
</dbReference>
<comment type="subcellular location">
    <subcellularLocation>
        <location evidence="1">Cell projection</location>
        <location evidence="1">Cilium</location>
        <location evidence="1">Flagellum</location>
    </subcellularLocation>
    <subcellularLocation>
        <location evidence="2">Cytoplasm</location>
    </subcellularLocation>
</comment>
<name>V9KQM2_CALMI</name>
<dbReference type="OMA" id="RIMVYNF"/>
<evidence type="ECO:0000256" key="3">
    <source>
        <dbReference type="ARBA" id="ARBA00022490"/>
    </source>
</evidence>
<evidence type="ECO:0000313" key="14">
    <source>
        <dbReference type="EMBL" id="AFP00640.1"/>
    </source>
</evidence>
<keyword evidence="8" id="KW-0966">Cell projection</keyword>
<reference evidence="14 16" key="3">
    <citation type="journal article" date="2014" name="Nature">
        <title>Elephant shark genome provides unique insights into gnathostome evolution.</title>
        <authorList>
            <consortium name="International Elephant Shark Genome Sequencing Consortium"/>
            <person name="Venkatesh B."/>
            <person name="Lee A.P."/>
            <person name="Ravi V."/>
            <person name="Maurya A.K."/>
            <person name="Lian M.M."/>
            <person name="Swann J.B."/>
            <person name="Ohta Y."/>
            <person name="Flajnik M.F."/>
            <person name="Sutoh Y."/>
            <person name="Kasahara M."/>
            <person name="Hoon S."/>
            <person name="Gangu V."/>
            <person name="Roy S.W."/>
            <person name="Irimia M."/>
            <person name="Korzh V."/>
            <person name="Kondrychyn I."/>
            <person name="Lim Z.W."/>
            <person name="Tay B.H."/>
            <person name="Tohari S."/>
            <person name="Kong K.W."/>
            <person name="Ho S."/>
            <person name="Lorente-Galdos B."/>
            <person name="Quilez J."/>
            <person name="Marques-Bonet T."/>
            <person name="Raney B.J."/>
            <person name="Ingham P.W."/>
            <person name="Tay A."/>
            <person name="Hillier L.W."/>
            <person name="Minx P."/>
            <person name="Boehm T."/>
            <person name="Wilson R.K."/>
            <person name="Brenner S."/>
            <person name="Warren W.C."/>
        </authorList>
    </citation>
    <scope>NUCLEOTIDE SEQUENCE</scope>
    <source>
        <tissue evidence="14">Brain</tissue>
    </source>
</reference>
<evidence type="ECO:0000313" key="16">
    <source>
        <dbReference type="Proteomes" id="UP000314986"/>
    </source>
</evidence>
<evidence type="ECO:0000256" key="10">
    <source>
        <dbReference type="ARBA" id="ARBA00029552"/>
    </source>
</evidence>
<dbReference type="PANTHER" id="PTHR13720:SF14">
    <property type="entry name" value="CILIA- AND FLAGELLA-ASSOCIATED PROTEIN 52"/>
    <property type="match status" value="1"/>
</dbReference>
<evidence type="ECO:0000256" key="11">
    <source>
        <dbReference type="ARBA" id="ARBA00046056"/>
    </source>
</evidence>
<organism evidence="14">
    <name type="scientific">Callorhinchus milii</name>
    <name type="common">Ghost shark</name>
    <dbReference type="NCBI Taxonomy" id="7868"/>
    <lineage>
        <taxon>Eukaryota</taxon>
        <taxon>Metazoa</taxon>
        <taxon>Chordata</taxon>
        <taxon>Craniata</taxon>
        <taxon>Vertebrata</taxon>
        <taxon>Chondrichthyes</taxon>
        <taxon>Holocephali</taxon>
        <taxon>Chimaeriformes</taxon>
        <taxon>Callorhinchidae</taxon>
        <taxon>Callorhinchus</taxon>
    </lineage>
</organism>
<keyword evidence="3" id="KW-0963">Cytoplasm</keyword>
<proteinExistence type="evidence at transcript level"/>
<keyword evidence="7" id="KW-0969">Cilium</keyword>
<dbReference type="InterPro" id="IPR050630">
    <property type="entry name" value="WD_repeat_EMAP"/>
</dbReference>
<evidence type="ECO:0000313" key="15">
    <source>
        <dbReference type="Ensembl" id="ENSCMIP00000043094.1"/>
    </source>
</evidence>
<keyword evidence="16" id="KW-1185">Reference proteome</keyword>
<reference evidence="16" key="2">
    <citation type="journal article" date="2007" name="PLoS Biol.">
        <title>Survey sequencing and comparative analysis of the elephant shark (Callorhinchus milii) genome.</title>
        <authorList>
            <person name="Venkatesh B."/>
            <person name="Kirkness E.F."/>
            <person name="Loh Y.H."/>
            <person name="Halpern A.L."/>
            <person name="Lee A.P."/>
            <person name="Johnson J."/>
            <person name="Dandona N."/>
            <person name="Viswanathan L.D."/>
            <person name="Tay A."/>
            <person name="Venter J.C."/>
            <person name="Strausberg R.L."/>
            <person name="Brenner S."/>
        </authorList>
    </citation>
    <scope>NUCLEOTIDE SEQUENCE [LARGE SCALE GENOMIC DNA]</scope>
</reference>
<dbReference type="EMBL" id="JW868122">
    <property type="protein sequence ID" value="AFP00640.1"/>
    <property type="molecule type" value="mRNA"/>
</dbReference>
<evidence type="ECO:0000256" key="4">
    <source>
        <dbReference type="ARBA" id="ARBA00022574"/>
    </source>
</evidence>
<sequence>MGFKADIIVWNYAERSRHAKLILHMAKVEAVAISPNDLYLVSLGGQDDDSVVIWNLETKHSICGSPSTIPTAGHALTVKFANQTDNVFITGGNGTLRLWQLDLPNRKIRPTECQTGQLKRIITCVEIADSDAFFYCGTTTGDVLVISMKTGLLKTYGPIKDKFSLGITAIMELKSGDILIGTGDGVLALCKASNLKPIKKVKVDGAVNSITLRGQGHQFFIGTGSCQMYRFNYTEFKEELIATCHSDAVLDVAFPCGTSDLFCTCSKAEIRIWYTPNNKELLRITVPNMTCHAIEFMPDGRSIISAWNDGKIRAFTPETGKLMYIIHSAHHQGVTAIAVTGDCKRIVSGGGEGQVRVWEIAQRSQKMLAAMKEHSSTVSCIKIKKNDRECVTASLDGTCIIWDILRFARNQMVLANTLFKCVCYHPEEYQIITSGKDRKVGYWEVYDGLMIRELEGSLSGSINGMDITPDGSYYSTGGEDKLVKVWGYDEGEVTHVGIGHSGTINRLKISPDMIHIISVSTDGAILRWKFPHLKKT</sequence>
<evidence type="ECO:0000256" key="7">
    <source>
        <dbReference type="ARBA" id="ARBA00023069"/>
    </source>
</evidence>
<dbReference type="FunFam" id="2.130.10.10:FF:000207">
    <property type="entry name" value="Cilia- and flagella-associated protein 52"/>
    <property type="match status" value="1"/>
</dbReference>
<dbReference type="GeneTree" id="ENSGT00940000157016"/>
<evidence type="ECO:0000256" key="12">
    <source>
        <dbReference type="ARBA" id="ARBA00047117"/>
    </source>
</evidence>
<dbReference type="STRING" id="7868.ENSCMIP00000043094"/>
<feature type="repeat" description="WD" evidence="13">
    <location>
        <begin position="497"/>
        <end position="536"/>
    </location>
</feature>
<comment type="subunit">
    <text evidence="12">Microtubule inner protein component of sperm flagellar doublet microtubules. Interacts with BRCA2. Interacts with the CCT chaperonin complex. Interacts with HSP70. Interacts with AK8. Interacts with CFAP45. Interacts with DNAI1. Interacts with IQDC.</text>
</comment>
<evidence type="ECO:0000256" key="6">
    <source>
        <dbReference type="ARBA" id="ARBA00022846"/>
    </source>
</evidence>
<dbReference type="SUPFAM" id="SSF50978">
    <property type="entry name" value="WD40 repeat-like"/>
    <property type="match status" value="2"/>
</dbReference>
<evidence type="ECO:0000256" key="5">
    <source>
        <dbReference type="ARBA" id="ARBA00022737"/>
    </source>
</evidence>
<feature type="repeat" description="WD" evidence="13">
    <location>
        <begin position="327"/>
        <end position="368"/>
    </location>
</feature>
<feature type="repeat" description="WD" evidence="13">
    <location>
        <begin position="455"/>
        <end position="496"/>
    </location>
</feature>
<dbReference type="PANTHER" id="PTHR13720">
    <property type="entry name" value="WD-40 REPEAT PROTEIN"/>
    <property type="match status" value="1"/>
</dbReference>
<evidence type="ECO:0000256" key="13">
    <source>
        <dbReference type="PROSITE-ProRule" id="PRU00221"/>
    </source>
</evidence>
<comment type="function">
    <text evidence="11">Microtubule inner protein (MIP) part of the dynein-decorated doublet microtubules (DMTs) in cilia axoneme. Important for proper ciliary and flagellar beating. May act in cooperation with CFAP45 and axonemal dynein subunit DNAH11. May play a role in cell growth and/or survival.</text>
</comment>
<keyword evidence="4 13" id="KW-0853">WD repeat</keyword>
<dbReference type="SMART" id="SM00320">
    <property type="entry name" value="WD40"/>
    <property type="match status" value="11"/>
</dbReference>
<feature type="repeat" description="WD" evidence="13">
    <location>
        <begin position="371"/>
        <end position="404"/>
    </location>
</feature>
<dbReference type="FunFam" id="2.130.10.10:FF:000291">
    <property type="entry name" value="Cilia-and flagella-associated protein 52 isoform X1"/>
    <property type="match status" value="1"/>
</dbReference>
<dbReference type="GO" id="GO:0031514">
    <property type="term" value="C:motile cilium"/>
    <property type="evidence" value="ECO:0007669"/>
    <property type="project" value="UniProtKB-SubCell"/>
</dbReference>
<dbReference type="InterPro" id="IPR019775">
    <property type="entry name" value="WD40_repeat_CS"/>
</dbReference>
<reference evidence="15" key="4">
    <citation type="submission" date="2025-05" db="UniProtKB">
        <authorList>
            <consortium name="Ensembl"/>
        </authorList>
    </citation>
    <scope>IDENTIFICATION</scope>
</reference>
<evidence type="ECO:0000256" key="8">
    <source>
        <dbReference type="ARBA" id="ARBA00023273"/>
    </source>
</evidence>
<evidence type="ECO:0000256" key="9">
    <source>
        <dbReference type="ARBA" id="ARBA00029456"/>
    </source>
</evidence>
<dbReference type="Proteomes" id="UP000314986">
    <property type="component" value="Unassembled WGS sequence"/>
</dbReference>
<protein>
    <recommendedName>
        <fullName evidence="10">Cilia- and flagella-associated protein 52</fullName>
    </recommendedName>
</protein>
<dbReference type="InterPro" id="IPR036322">
    <property type="entry name" value="WD40_repeat_dom_sf"/>
</dbReference>
<dbReference type="PROSITE" id="PS50294">
    <property type="entry name" value="WD_REPEATS_REGION"/>
    <property type="match status" value="3"/>
</dbReference>
<comment type="similarity">
    <text evidence="9">Belongs to the CFAP52 family.</text>
</comment>
<keyword evidence="6" id="KW-0282">Flagellum</keyword>
<dbReference type="Gene3D" id="2.130.10.10">
    <property type="entry name" value="YVTN repeat-like/Quinoprotein amine dehydrogenase"/>
    <property type="match status" value="3"/>
</dbReference>